<evidence type="ECO:0000256" key="2">
    <source>
        <dbReference type="SAM" id="Phobius"/>
    </source>
</evidence>
<keyword evidence="4" id="KW-1185">Reference proteome</keyword>
<protein>
    <recommendedName>
        <fullName evidence="5">Polysaccharide chain length determinant N-terminal domain-containing protein</fullName>
    </recommendedName>
</protein>
<proteinExistence type="predicted"/>
<evidence type="ECO:0000313" key="4">
    <source>
        <dbReference type="Proteomes" id="UP000651728"/>
    </source>
</evidence>
<evidence type="ECO:0000256" key="1">
    <source>
        <dbReference type="SAM" id="MobiDB-lite"/>
    </source>
</evidence>
<comment type="caution">
    <text evidence="3">The sequence shown here is derived from an EMBL/GenBank/DDBJ whole genome shotgun (WGS) entry which is preliminary data.</text>
</comment>
<evidence type="ECO:0008006" key="5">
    <source>
        <dbReference type="Google" id="ProtNLM"/>
    </source>
</evidence>
<accession>A0ABQ4FD96</accession>
<feature type="region of interest" description="Disordered" evidence="1">
    <location>
        <begin position="291"/>
        <end position="344"/>
    </location>
</feature>
<feature type="compositionally biased region" description="Low complexity" evidence="1">
    <location>
        <begin position="291"/>
        <end position="317"/>
    </location>
</feature>
<keyword evidence="2" id="KW-0812">Transmembrane</keyword>
<dbReference type="PANTHER" id="PTHR32309:SF31">
    <property type="entry name" value="CAPSULAR EXOPOLYSACCHARIDE FAMILY"/>
    <property type="match status" value="1"/>
</dbReference>
<name>A0ABQ4FD96_9ACTN</name>
<keyword evidence="2" id="KW-1133">Transmembrane helix</keyword>
<organism evidence="3 4">
    <name type="scientific">Microbispora amethystogenes</name>
    <dbReference type="NCBI Taxonomy" id="1427754"/>
    <lineage>
        <taxon>Bacteria</taxon>
        <taxon>Bacillati</taxon>
        <taxon>Actinomycetota</taxon>
        <taxon>Actinomycetes</taxon>
        <taxon>Streptosporangiales</taxon>
        <taxon>Streptosporangiaceae</taxon>
        <taxon>Microbispora</taxon>
    </lineage>
</organism>
<reference evidence="3 4" key="1">
    <citation type="submission" date="2021-01" db="EMBL/GenBank/DDBJ databases">
        <title>Whole genome shotgun sequence of Microbispora amethystogenes NBRC 101907.</title>
        <authorList>
            <person name="Komaki H."/>
            <person name="Tamura T."/>
        </authorList>
    </citation>
    <scope>NUCLEOTIDE SEQUENCE [LARGE SCALE GENOMIC DNA]</scope>
    <source>
        <strain evidence="3 4">NBRC 101907</strain>
    </source>
</reference>
<feature type="transmembrane region" description="Helical" evidence="2">
    <location>
        <begin position="24"/>
        <end position="45"/>
    </location>
</feature>
<dbReference type="InterPro" id="IPR050445">
    <property type="entry name" value="Bact_polysacc_biosynth/exp"/>
</dbReference>
<dbReference type="PANTHER" id="PTHR32309">
    <property type="entry name" value="TYROSINE-PROTEIN KINASE"/>
    <property type="match status" value="1"/>
</dbReference>
<gene>
    <name evidence="3" type="ORF">Mam01_29700</name>
</gene>
<keyword evidence="2" id="KW-0472">Membrane</keyword>
<dbReference type="EMBL" id="BOOB01000018">
    <property type="protein sequence ID" value="GIH32806.1"/>
    <property type="molecule type" value="Genomic_DNA"/>
</dbReference>
<feature type="compositionally biased region" description="Low complexity" evidence="1">
    <location>
        <begin position="324"/>
        <end position="344"/>
    </location>
</feature>
<dbReference type="Proteomes" id="UP000651728">
    <property type="component" value="Unassembled WGS sequence"/>
</dbReference>
<feature type="transmembrane region" description="Helical" evidence="2">
    <location>
        <begin position="238"/>
        <end position="257"/>
    </location>
</feature>
<sequence length="396" mass="41434">MVSEESEEVLPEVGLLEAVWRYRWSSLLIIILSGLAAAGATLVLLNGATATARFAVTDPRSTSFLRQGVSSDSSFIAYTAQRAAYTQSAKVLGRAKELLETRQSYQIDLETLRENVQASPGSSGGIIEVQAAAKTDRIAANIANAVVEAYQSLTAETAKADQAKLVKSIRATELQIRNSLKKAAPGSGVATSLTEALVQLQLKESDAQIDLATYNDGVRFVDQANPLRISPSKLPRNSAIGLALGIIIAVVIAFLRATNPITRVARATMGTGRRKRPRRILLAKAQPTRLTAKALTAAPSSSTSSGASSAASSSLSSGSGGPGSSSSMSSGPARNGSVVNGANGMNAANGVNGLNGLDEEEDSTAVYDRNALLAYNVDDEELRIVDISAEARNSKR</sequence>
<evidence type="ECO:0000313" key="3">
    <source>
        <dbReference type="EMBL" id="GIH32806.1"/>
    </source>
</evidence>